<gene>
    <name evidence="1" type="ORF">ALOHA_HF4000APKG10I20ctg7g36</name>
</gene>
<sequence length="68" mass="7589">MYQSLVDKVNPLPLRGTRDVLFISPHAPWYFTLTFVPRSRGSKGKSRGRNHVLIATSRWLAPGGGAPR</sequence>
<protein>
    <submittedName>
        <fullName evidence="1">Uncharacterized protein</fullName>
    </submittedName>
</protein>
<evidence type="ECO:0000313" key="1">
    <source>
        <dbReference type="EMBL" id="ABZ10254.1"/>
    </source>
</evidence>
<proteinExistence type="predicted"/>
<reference evidence="1" key="1">
    <citation type="journal article" date="2008" name="ISME J.">
        <title>Genomic patterns of recombination, clonal divergence and environment in marine microbial populations.</title>
        <authorList>
            <person name="Konstantinidis K.T."/>
            <person name="Delong E.F."/>
        </authorList>
    </citation>
    <scope>NUCLEOTIDE SEQUENCE</scope>
</reference>
<dbReference type="EMBL" id="EU016670">
    <property type="protein sequence ID" value="ABZ10254.1"/>
    <property type="molecule type" value="Genomic_DNA"/>
</dbReference>
<organism evidence="1">
    <name type="scientific">uncultured marine crenarchaeote HF4000_APKG10I20</name>
    <dbReference type="NCBI Taxonomy" id="455612"/>
    <lineage>
        <taxon>Archaea</taxon>
        <taxon>Nitrososphaerota</taxon>
        <taxon>Nitrososphaeria</taxon>
        <taxon>Nitrosopumilales</taxon>
        <taxon>environmental samples</taxon>
    </lineage>
</organism>
<accession>B3TCE0</accession>
<name>B3TCE0_9ARCH</name>
<dbReference type="AlphaFoldDB" id="B3TCE0"/>